<feature type="compositionally biased region" description="Polar residues" evidence="4">
    <location>
        <begin position="9"/>
        <end position="48"/>
    </location>
</feature>
<proteinExistence type="inferred from homology"/>
<dbReference type="AlphaFoldDB" id="A0A0C3CTY1"/>
<evidence type="ECO:0000313" key="7">
    <source>
        <dbReference type="Proteomes" id="UP000054321"/>
    </source>
</evidence>
<dbReference type="PROSITE" id="PS50600">
    <property type="entry name" value="ULP_PROTEASE"/>
    <property type="match status" value="1"/>
</dbReference>
<dbReference type="GO" id="GO:0019783">
    <property type="term" value="F:ubiquitin-like protein peptidase activity"/>
    <property type="evidence" value="ECO:0007669"/>
    <property type="project" value="UniProtKB-ARBA"/>
</dbReference>
<dbReference type="SUPFAM" id="SSF54001">
    <property type="entry name" value="Cysteine proteinases"/>
    <property type="match status" value="1"/>
</dbReference>
<protein>
    <recommendedName>
        <fullName evidence="5">Ubiquitin-like protease family profile domain-containing protein</fullName>
    </recommendedName>
</protein>
<feature type="region of interest" description="Disordered" evidence="4">
    <location>
        <begin position="163"/>
        <end position="183"/>
    </location>
</feature>
<comment type="similarity">
    <text evidence="1">Belongs to the peptidase C48 family.</text>
</comment>
<dbReference type="InterPro" id="IPR003653">
    <property type="entry name" value="Peptidase_C48_C"/>
</dbReference>
<evidence type="ECO:0000256" key="3">
    <source>
        <dbReference type="ARBA" id="ARBA00022801"/>
    </source>
</evidence>
<dbReference type="STRING" id="913774.A0A0C3CTY1"/>
<dbReference type="InterPro" id="IPR038765">
    <property type="entry name" value="Papain-like_cys_pep_sf"/>
</dbReference>
<dbReference type="GO" id="GO:0006508">
    <property type="term" value="P:proteolysis"/>
    <property type="evidence" value="ECO:0007669"/>
    <property type="project" value="UniProtKB-KW"/>
</dbReference>
<dbReference type="HOGENOM" id="CLU_476580_0_0_1"/>
<dbReference type="GO" id="GO:0008234">
    <property type="term" value="F:cysteine-type peptidase activity"/>
    <property type="evidence" value="ECO:0007669"/>
    <property type="project" value="InterPro"/>
</dbReference>
<dbReference type="Pfam" id="PF02902">
    <property type="entry name" value="Peptidase_C48"/>
    <property type="match status" value="1"/>
</dbReference>
<evidence type="ECO:0000256" key="1">
    <source>
        <dbReference type="ARBA" id="ARBA00005234"/>
    </source>
</evidence>
<reference evidence="6 7" key="1">
    <citation type="submission" date="2014-04" db="EMBL/GenBank/DDBJ databases">
        <authorList>
            <consortium name="DOE Joint Genome Institute"/>
            <person name="Kuo A."/>
            <person name="Martino E."/>
            <person name="Perotto S."/>
            <person name="Kohler A."/>
            <person name="Nagy L.G."/>
            <person name="Floudas D."/>
            <person name="Copeland A."/>
            <person name="Barry K.W."/>
            <person name="Cichocki N."/>
            <person name="Veneault-Fourrey C."/>
            <person name="LaButti K."/>
            <person name="Lindquist E.A."/>
            <person name="Lipzen A."/>
            <person name="Lundell T."/>
            <person name="Morin E."/>
            <person name="Murat C."/>
            <person name="Sun H."/>
            <person name="Tunlid A."/>
            <person name="Henrissat B."/>
            <person name="Grigoriev I.V."/>
            <person name="Hibbett D.S."/>
            <person name="Martin F."/>
            <person name="Nordberg H.P."/>
            <person name="Cantor M.N."/>
            <person name="Hua S.X."/>
        </authorList>
    </citation>
    <scope>NUCLEOTIDE SEQUENCE [LARGE SCALE GENOMIC DNA]</scope>
    <source>
        <strain evidence="6 7">Zn</strain>
    </source>
</reference>
<gene>
    <name evidence="6" type="ORF">OIDMADRAFT_138353</name>
</gene>
<evidence type="ECO:0000313" key="6">
    <source>
        <dbReference type="EMBL" id="KIM93127.1"/>
    </source>
</evidence>
<name>A0A0C3CTY1_OIDMZ</name>
<organism evidence="6 7">
    <name type="scientific">Oidiodendron maius (strain Zn)</name>
    <dbReference type="NCBI Taxonomy" id="913774"/>
    <lineage>
        <taxon>Eukaryota</taxon>
        <taxon>Fungi</taxon>
        <taxon>Dikarya</taxon>
        <taxon>Ascomycota</taxon>
        <taxon>Pezizomycotina</taxon>
        <taxon>Leotiomycetes</taxon>
        <taxon>Leotiomycetes incertae sedis</taxon>
        <taxon>Myxotrichaceae</taxon>
        <taxon>Oidiodendron</taxon>
    </lineage>
</organism>
<dbReference type="OrthoDB" id="5084510at2759"/>
<feature type="region of interest" description="Disordered" evidence="4">
    <location>
        <begin position="1"/>
        <end position="51"/>
    </location>
</feature>
<evidence type="ECO:0000259" key="5">
    <source>
        <dbReference type="PROSITE" id="PS50600"/>
    </source>
</evidence>
<dbReference type="Gene3D" id="3.40.395.10">
    <property type="entry name" value="Adenoviral Proteinase, Chain A"/>
    <property type="match status" value="1"/>
</dbReference>
<evidence type="ECO:0000256" key="2">
    <source>
        <dbReference type="ARBA" id="ARBA00022670"/>
    </source>
</evidence>
<reference evidence="7" key="2">
    <citation type="submission" date="2015-01" db="EMBL/GenBank/DDBJ databases">
        <title>Evolutionary Origins and Diversification of the Mycorrhizal Mutualists.</title>
        <authorList>
            <consortium name="DOE Joint Genome Institute"/>
            <consortium name="Mycorrhizal Genomics Consortium"/>
            <person name="Kohler A."/>
            <person name="Kuo A."/>
            <person name="Nagy L.G."/>
            <person name="Floudas D."/>
            <person name="Copeland A."/>
            <person name="Barry K.W."/>
            <person name="Cichocki N."/>
            <person name="Veneault-Fourrey C."/>
            <person name="LaButti K."/>
            <person name="Lindquist E.A."/>
            <person name="Lipzen A."/>
            <person name="Lundell T."/>
            <person name="Morin E."/>
            <person name="Murat C."/>
            <person name="Riley R."/>
            <person name="Ohm R."/>
            <person name="Sun H."/>
            <person name="Tunlid A."/>
            <person name="Henrissat B."/>
            <person name="Grigoriev I.V."/>
            <person name="Hibbett D.S."/>
            <person name="Martin F."/>
        </authorList>
    </citation>
    <scope>NUCLEOTIDE SEQUENCE [LARGE SCALE GENOMIC DNA]</scope>
    <source>
        <strain evidence="7">Zn</strain>
    </source>
</reference>
<dbReference type="InParanoid" id="A0A0C3CTY1"/>
<keyword evidence="3" id="KW-0378">Hydrolase</keyword>
<keyword evidence="2" id="KW-0645">Protease</keyword>
<accession>A0A0C3CTY1</accession>
<keyword evidence="7" id="KW-1185">Reference proteome</keyword>
<dbReference type="EMBL" id="KN832899">
    <property type="protein sequence ID" value="KIM93127.1"/>
    <property type="molecule type" value="Genomic_DNA"/>
</dbReference>
<sequence>MTLPERYPSSPSRTEQQEASLSNPASIQAQQVNGEQPLPTQDSQTTPSFYPPREALTLTDMVAKAVHIIYEMSKRQEAPTEIHSTILNTLRPNLGGTSTPAVVAEQPGSMWTTSSSTAWSASMWIKMLEAGHARSKETIILNMIEWMGASEWFDAEIEQAKKSPGNLASKDNEDCPSSPTSTGIQRKIFDTRRKKLNNIFYRGRTLRKLVQMTHLGILFDPDIWTYAKASKENIDKVVALFEVDRQKMELLSILDKQVELLVNEGRPDLSRFFDSLESHSITPSEEVSSLRAEYGLERVSRYPGSLDSTVDGVVKGIGHVLGKPTLDDDDSIIGNGSVELSCGIFDRLRSREWLNCWDIAAALEMTDRPAFVRLNLSIPLYKKDTNSKALPLSNPFHRWRKKIDDFRRKGKSDLEDLQVYICPLNVNRNHFTLLEINEQTKMINHYDSMASAGIIQRKTKTTLVRRVVMEEFRDLGFGYTEAPTPQQRDEWSCGLMVIRNAKQLMMGLPVGSWDDEVDPDRVIMEVVGDCQTLLEQHALQPHPISKKRKEMDEVLVPSRSSKRLNRTITCSG</sequence>
<feature type="domain" description="Ubiquitin-like protease family profile" evidence="5">
    <location>
        <begin position="338"/>
        <end position="504"/>
    </location>
</feature>
<evidence type="ECO:0000256" key="4">
    <source>
        <dbReference type="SAM" id="MobiDB-lite"/>
    </source>
</evidence>
<dbReference type="Proteomes" id="UP000054321">
    <property type="component" value="Unassembled WGS sequence"/>
</dbReference>